<evidence type="ECO:0000313" key="2">
    <source>
        <dbReference type="EMBL" id="GLS44887.1"/>
    </source>
</evidence>
<reference evidence="3 4" key="3">
    <citation type="submission" date="2020-08" db="EMBL/GenBank/DDBJ databases">
        <title>Genomic Encyclopedia of Type Strains, Phase IV (KMG-IV): sequencing the most valuable type-strain genomes for metagenomic binning, comparative biology and taxonomic classification.</title>
        <authorList>
            <person name="Goeker M."/>
        </authorList>
    </citation>
    <scope>NUCLEOTIDE SEQUENCE [LARGE SCALE GENOMIC DNA]</scope>
    <source>
        <strain evidence="3 4">DSM 24105</strain>
    </source>
</reference>
<proteinExistence type="predicted"/>
<dbReference type="Proteomes" id="UP001156881">
    <property type="component" value="Unassembled WGS sequence"/>
</dbReference>
<evidence type="ECO:0000313" key="5">
    <source>
        <dbReference type="Proteomes" id="UP001156881"/>
    </source>
</evidence>
<dbReference type="AlphaFoldDB" id="A0A7W6F9D6"/>
<dbReference type="SUPFAM" id="SSF53732">
    <property type="entry name" value="Aconitase iron-sulfur domain"/>
    <property type="match status" value="1"/>
</dbReference>
<accession>A0A7W6F9D6</accession>
<sequence length="79" mass="8570">MWRKATTPDPVFTDTLELDMGEAGPSLAGPKRPQDRVLLDLAKPGFAESILPRSRLSLPMHLPGRCRLNRAGFPGGSNS</sequence>
<dbReference type="EMBL" id="BSPG01000016">
    <property type="protein sequence ID" value="GLS44887.1"/>
    <property type="molecule type" value="Genomic_DNA"/>
</dbReference>
<organism evidence="3 4">
    <name type="scientific">Methylobacterium brachythecii</name>
    <dbReference type="NCBI Taxonomy" id="1176177"/>
    <lineage>
        <taxon>Bacteria</taxon>
        <taxon>Pseudomonadati</taxon>
        <taxon>Pseudomonadota</taxon>
        <taxon>Alphaproteobacteria</taxon>
        <taxon>Hyphomicrobiales</taxon>
        <taxon>Methylobacteriaceae</taxon>
        <taxon>Methylobacterium</taxon>
    </lineage>
</organism>
<evidence type="ECO:0000313" key="3">
    <source>
        <dbReference type="EMBL" id="MBB3905407.1"/>
    </source>
</evidence>
<name>A0A7W6F9D6_9HYPH</name>
<keyword evidence="5" id="KW-1185">Reference proteome</keyword>
<reference evidence="2" key="1">
    <citation type="journal article" date="2014" name="Int. J. Syst. Evol. Microbiol.">
        <title>Complete genome of a new Firmicutes species belonging to the dominant human colonic microbiota ('Ruminococcus bicirculans') reveals two chromosomes and a selective capacity to utilize plant glucans.</title>
        <authorList>
            <consortium name="NISC Comparative Sequencing Program"/>
            <person name="Wegmann U."/>
            <person name="Louis P."/>
            <person name="Goesmann A."/>
            <person name="Henrissat B."/>
            <person name="Duncan S.H."/>
            <person name="Flint H.J."/>
        </authorList>
    </citation>
    <scope>NUCLEOTIDE SEQUENCE</scope>
    <source>
        <strain evidence="2">NBRC 107710</strain>
    </source>
</reference>
<dbReference type="EMBL" id="JACIDN010000012">
    <property type="protein sequence ID" value="MBB3905407.1"/>
    <property type="molecule type" value="Genomic_DNA"/>
</dbReference>
<feature type="region of interest" description="Disordered" evidence="1">
    <location>
        <begin position="1"/>
        <end position="32"/>
    </location>
</feature>
<comment type="caution">
    <text evidence="3">The sequence shown here is derived from an EMBL/GenBank/DDBJ whole genome shotgun (WGS) entry which is preliminary data.</text>
</comment>
<gene>
    <name evidence="2" type="ORF">GCM10007884_28760</name>
    <name evidence="3" type="ORF">GGR33_004945</name>
</gene>
<dbReference type="InterPro" id="IPR036008">
    <property type="entry name" value="Aconitase_4Fe-4S_dom"/>
</dbReference>
<dbReference type="RefSeq" id="WP_246413444.1">
    <property type="nucleotide sequence ID" value="NZ_BSPG01000016.1"/>
</dbReference>
<evidence type="ECO:0000313" key="4">
    <source>
        <dbReference type="Proteomes" id="UP000517759"/>
    </source>
</evidence>
<evidence type="ECO:0000256" key="1">
    <source>
        <dbReference type="SAM" id="MobiDB-lite"/>
    </source>
</evidence>
<dbReference type="Proteomes" id="UP000517759">
    <property type="component" value="Unassembled WGS sequence"/>
</dbReference>
<reference evidence="2" key="4">
    <citation type="submission" date="2023-01" db="EMBL/GenBank/DDBJ databases">
        <title>Draft genome sequence of Methylobacterium brachythecii strain NBRC 107710.</title>
        <authorList>
            <person name="Sun Q."/>
            <person name="Mori K."/>
        </authorList>
    </citation>
    <scope>NUCLEOTIDE SEQUENCE</scope>
    <source>
        <strain evidence="2">NBRC 107710</strain>
    </source>
</reference>
<protein>
    <submittedName>
        <fullName evidence="3">Aconitase A</fullName>
    </submittedName>
</protein>
<reference evidence="5" key="2">
    <citation type="journal article" date="2019" name="Int. J. Syst. Evol. Microbiol.">
        <title>The Global Catalogue of Microorganisms (GCM) 10K type strain sequencing project: providing services to taxonomists for standard genome sequencing and annotation.</title>
        <authorList>
            <consortium name="The Broad Institute Genomics Platform"/>
            <consortium name="The Broad Institute Genome Sequencing Center for Infectious Disease"/>
            <person name="Wu L."/>
            <person name="Ma J."/>
        </authorList>
    </citation>
    <scope>NUCLEOTIDE SEQUENCE [LARGE SCALE GENOMIC DNA]</scope>
    <source>
        <strain evidence="5">NBRC 107710</strain>
    </source>
</reference>